<reference evidence="2 3" key="1">
    <citation type="journal article" date="2019" name="Commun. Biol.">
        <title>The bagworm genome reveals a unique fibroin gene that provides high tensile strength.</title>
        <authorList>
            <person name="Kono N."/>
            <person name="Nakamura H."/>
            <person name="Ohtoshi R."/>
            <person name="Tomita M."/>
            <person name="Numata K."/>
            <person name="Arakawa K."/>
        </authorList>
    </citation>
    <scope>NUCLEOTIDE SEQUENCE [LARGE SCALE GENOMIC DNA]</scope>
</reference>
<evidence type="ECO:0000313" key="2">
    <source>
        <dbReference type="EMBL" id="GBP91457.1"/>
    </source>
</evidence>
<organism evidence="2 3">
    <name type="scientific">Eumeta variegata</name>
    <name type="common">Bagworm moth</name>
    <name type="synonym">Eumeta japonica</name>
    <dbReference type="NCBI Taxonomy" id="151549"/>
    <lineage>
        <taxon>Eukaryota</taxon>
        <taxon>Metazoa</taxon>
        <taxon>Ecdysozoa</taxon>
        <taxon>Arthropoda</taxon>
        <taxon>Hexapoda</taxon>
        <taxon>Insecta</taxon>
        <taxon>Pterygota</taxon>
        <taxon>Neoptera</taxon>
        <taxon>Endopterygota</taxon>
        <taxon>Lepidoptera</taxon>
        <taxon>Glossata</taxon>
        <taxon>Ditrysia</taxon>
        <taxon>Tineoidea</taxon>
        <taxon>Psychidae</taxon>
        <taxon>Oiketicinae</taxon>
        <taxon>Eumeta</taxon>
    </lineage>
</organism>
<protein>
    <submittedName>
        <fullName evidence="2">Uncharacterized protein</fullName>
    </submittedName>
</protein>
<dbReference type="Proteomes" id="UP000299102">
    <property type="component" value="Unassembled WGS sequence"/>
</dbReference>
<sequence>MKVNSWYVRELSFLITLINVTVRTSPVTFAFSSIHKTYTVGEIESRPTRVNTFGLFLRGPFHTRRARRRPGTRAGRARTSSEERCEGGPER</sequence>
<evidence type="ECO:0000313" key="3">
    <source>
        <dbReference type="Proteomes" id="UP000299102"/>
    </source>
</evidence>
<gene>
    <name evidence="2" type="ORF">EVAR_62883_1</name>
</gene>
<feature type="compositionally biased region" description="Basic and acidic residues" evidence="1">
    <location>
        <begin position="79"/>
        <end position="91"/>
    </location>
</feature>
<dbReference type="EMBL" id="BGZK01002172">
    <property type="protein sequence ID" value="GBP91457.1"/>
    <property type="molecule type" value="Genomic_DNA"/>
</dbReference>
<dbReference type="AlphaFoldDB" id="A0A4C1ZXV3"/>
<accession>A0A4C1ZXV3</accession>
<feature type="region of interest" description="Disordered" evidence="1">
    <location>
        <begin position="64"/>
        <end position="91"/>
    </location>
</feature>
<name>A0A4C1ZXV3_EUMVA</name>
<evidence type="ECO:0000256" key="1">
    <source>
        <dbReference type="SAM" id="MobiDB-lite"/>
    </source>
</evidence>
<proteinExistence type="predicted"/>
<keyword evidence="3" id="KW-1185">Reference proteome</keyword>
<comment type="caution">
    <text evidence="2">The sequence shown here is derived from an EMBL/GenBank/DDBJ whole genome shotgun (WGS) entry which is preliminary data.</text>
</comment>